<dbReference type="EMBL" id="CP134536">
    <property type="protein sequence ID" value="WNH13800.1"/>
    <property type="molecule type" value="Genomic_DNA"/>
</dbReference>
<dbReference type="Gene3D" id="3.40.50.1820">
    <property type="entry name" value="alpha/beta hydrolase"/>
    <property type="match status" value="1"/>
</dbReference>
<sequence length="383" mass="44265">MKHTIISFLFLFFMSSFIEAQVKYETIASSKLGDTRELKIQLPRGYTTNEDKRYPIFIVFDGDYLFESVAGNVDYYSYWEDMPQTIVVGVNQFNTRYDDCMYSEQNSLPIETGAAFFEFVGMELIPYIENKYRTVNFRVAVGHGETANFINYFLLKPQPLFQGYIAVSPELAPNLIDYIPERLAKLDSKTFYYLANTNNDASSVKKMTNVLKTDISNIENKNLYFDFDSFEGPSHYSVPTHAIPNAIEGIFKVFQPISKKEYKETILELEISPVVYLQEKYQIIYDLFGIDKQILINDFKAISAAIEKNESFEYYEDLGKMARKAYPETLLGGYYLARFYEETGETKKAMRTYQSAYTLKEIAGITKDLVLEKADLIKADFGY</sequence>
<accession>A0ABY9Y6Q9</accession>
<evidence type="ECO:0000313" key="1">
    <source>
        <dbReference type="EMBL" id="WNH13800.1"/>
    </source>
</evidence>
<keyword evidence="1" id="KW-0378">Hydrolase</keyword>
<dbReference type="Pfam" id="PF00756">
    <property type="entry name" value="Esterase"/>
    <property type="match status" value="1"/>
</dbReference>
<evidence type="ECO:0000313" key="2">
    <source>
        <dbReference type="Proteomes" id="UP001303407"/>
    </source>
</evidence>
<dbReference type="Proteomes" id="UP001303407">
    <property type="component" value="Chromosome"/>
</dbReference>
<dbReference type="InterPro" id="IPR011990">
    <property type="entry name" value="TPR-like_helical_dom_sf"/>
</dbReference>
<dbReference type="PANTHER" id="PTHR48098">
    <property type="entry name" value="ENTEROCHELIN ESTERASE-RELATED"/>
    <property type="match status" value="1"/>
</dbReference>
<dbReference type="PANTHER" id="PTHR48098:SF6">
    <property type="entry name" value="FERRI-BACILLIBACTIN ESTERASE BESA"/>
    <property type="match status" value="1"/>
</dbReference>
<dbReference type="SUPFAM" id="SSF53474">
    <property type="entry name" value="alpha/beta-Hydrolases"/>
    <property type="match status" value="1"/>
</dbReference>
<keyword evidence="2" id="KW-1185">Reference proteome</keyword>
<dbReference type="GO" id="GO:0016787">
    <property type="term" value="F:hydrolase activity"/>
    <property type="evidence" value="ECO:0007669"/>
    <property type="project" value="UniProtKB-KW"/>
</dbReference>
<dbReference type="RefSeq" id="WP_415863781.1">
    <property type="nucleotide sequence ID" value="NZ_CP134536.1"/>
</dbReference>
<dbReference type="InterPro" id="IPR000801">
    <property type="entry name" value="Esterase-like"/>
</dbReference>
<name>A0ABY9Y6Q9_9FLAO</name>
<dbReference type="InterPro" id="IPR050583">
    <property type="entry name" value="Mycobacterial_A85_antigen"/>
</dbReference>
<dbReference type="Gene3D" id="1.25.40.10">
    <property type="entry name" value="Tetratricopeptide repeat domain"/>
    <property type="match status" value="1"/>
</dbReference>
<reference evidence="1 2" key="1">
    <citation type="submission" date="2023-09" db="EMBL/GenBank/DDBJ databases">
        <title>Thalassobella suaedae gen. nov., sp. nov., a marine bacterium of the family Flavobacteriaceae isolated from a halophyte Suaeda japonica.</title>
        <authorList>
            <person name="Lee S.Y."/>
            <person name="Hwang C.Y."/>
        </authorList>
    </citation>
    <scope>NUCLEOTIDE SEQUENCE [LARGE SCALE GENOMIC DNA]</scope>
    <source>
        <strain evidence="1 2">HL-DH10</strain>
    </source>
</reference>
<gene>
    <name evidence="1" type="ORF">RHP49_05970</name>
</gene>
<protein>
    <submittedName>
        <fullName evidence="1">Alpha/beta hydrolase-fold protein</fullName>
    </submittedName>
</protein>
<dbReference type="InterPro" id="IPR029058">
    <property type="entry name" value="AB_hydrolase_fold"/>
</dbReference>
<proteinExistence type="predicted"/>
<organism evidence="1 2">
    <name type="scientific">Thalassobellus suaedae</name>
    <dbReference type="NCBI Taxonomy" id="3074124"/>
    <lineage>
        <taxon>Bacteria</taxon>
        <taxon>Pseudomonadati</taxon>
        <taxon>Bacteroidota</taxon>
        <taxon>Flavobacteriia</taxon>
        <taxon>Flavobacteriales</taxon>
        <taxon>Flavobacteriaceae</taxon>
        <taxon>Thalassobellus</taxon>
    </lineage>
</organism>